<keyword evidence="1" id="KW-0175">Coiled coil</keyword>
<keyword evidence="4" id="KW-1185">Reference proteome</keyword>
<dbReference type="Proteomes" id="UP000605986">
    <property type="component" value="Unassembled WGS sequence"/>
</dbReference>
<name>A0A8H4NM29_9HYPO</name>
<dbReference type="AlphaFoldDB" id="A0A8H4NM29"/>
<accession>A0A8H4NM29</accession>
<proteinExistence type="predicted"/>
<dbReference type="EMBL" id="JAADJG010000776">
    <property type="protein sequence ID" value="KAF4436966.1"/>
    <property type="molecule type" value="Genomic_DNA"/>
</dbReference>
<comment type="caution">
    <text evidence="3">The sequence shown here is derived from an EMBL/GenBank/DDBJ whole genome shotgun (WGS) entry which is preliminary data.</text>
</comment>
<gene>
    <name evidence="3" type="ORF">F53441_13148</name>
</gene>
<feature type="compositionally biased region" description="Acidic residues" evidence="2">
    <location>
        <begin position="8"/>
        <end position="24"/>
    </location>
</feature>
<dbReference type="OrthoDB" id="5087462at2759"/>
<feature type="region of interest" description="Disordered" evidence="2">
    <location>
        <begin position="1"/>
        <end position="32"/>
    </location>
</feature>
<reference evidence="3" key="1">
    <citation type="submission" date="2020-01" db="EMBL/GenBank/DDBJ databases">
        <title>Identification and distribution of gene clusters putatively required for synthesis of sphingolipid metabolism inhibitors in phylogenetically diverse species of the filamentous fungus Fusarium.</title>
        <authorList>
            <person name="Kim H.-S."/>
            <person name="Busman M."/>
            <person name="Brown D.W."/>
            <person name="Divon H."/>
            <person name="Uhlig S."/>
            <person name="Proctor R.H."/>
        </authorList>
    </citation>
    <scope>NUCLEOTIDE SEQUENCE</scope>
    <source>
        <strain evidence="3">NRRL 53441</strain>
    </source>
</reference>
<organism evidence="3 4">
    <name type="scientific">Fusarium austroafricanum</name>
    <dbReference type="NCBI Taxonomy" id="2364996"/>
    <lineage>
        <taxon>Eukaryota</taxon>
        <taxon>Fungi</taxon>
        <taxon>Dikarya</taxon>
        <taxon>Ascomycota</taxon>
        <taxon>Pezizomycotina</taxon>
        <taxon>Sordariomycetes</taxon>
        <taxon>Hypocreomycetidae</taxon>
        <taxon>Hypocreales</taxon>
        <taxon>Nectriaceae</taxon>
        <taxon>Fusarium</taxon>
        <taxon>Fusarium concolor species complex</taxon>
    </lineage>
</organism>
<sequence length="782" mass="86846">MDFHSEDSMELPSEEPSELTELEPTDPGIDTYNMPLMSTSMPAALPLAEIEFDFSNQDVGFGVDWPQNNTMENVSQIDLDTQQEETNTTGTWPSYTFDPNHELPLQPFVTMPQSESIETSNLDTFLSDMWPFQGTVGDLALGNCIETGASSSAETGQLEGPNNDHNQVWRPSLDWSTDFNNPDHNISVGEILADSTHHSNDAVWPSDLLEILDASSQANTTIAAQIPHDTLSHQDGPSFDGKSAQYILSVPSGASTQELHSHSDPSWAASRAEMHLPVATAAIPLATFGPVRPVTLPPLRRGGKKGPFSAQERQTRKECFGGLPCEPCLHLSKATLWISPCAVANFVDIVKLQPYFLGSKSQQKTLENLDDVMVVKAGLLVFGLGDSGADGKIQAQTFPPYKIYALVNWAAAADILTTLLEKAADNDAPMSDHLSQIANVHPEPSSWHQHPILVPDRYSLFCALPEFKFVSWKNPMFSVPDEEAADLGYKILHILTWITKRRLEQKLFQQLQDYVNKLNTLSSSWLSFIATLILRVITFGNQLAHSELADTEQTPSADLPQRHQVRQSLFCYLKIVIDKLPAWSDFWKRQTEHIVPITPEILRLSLSDLEIYDKKLLRIGSCAKQSFEWYEIFGEISEEAESTPEADDMHLARFFNNLVDVSYVKGTIKAVIPKLDQFLRAGIRKPLESIEDAIATGISSHLPMILTIKELLVQAEEETEGFLKSLKEVEQRLEDFLRANADITTELDLIGSISVPFIPPQVVDKCSDLLDKILGSAEGGTH</sequence>
<evidence type="ECO:0000256" key="1">
    <source>
        <dbReference type="SAM" id="Coils"/>
    </source>
</evidence>
<evidence type="ECO:0000313" key="4">
    <source>
        <dbReference type="Proteomes" id="UP000605986"/>
    </source>
</evidence>
<feature type="coiled-coil region" evidence="1">
    <location>
        <begin position="712"/>
        <end position="746"/>
    </location>
</feature>
<protein>
    <submittedName>
        <fullName evidence="3">Uncharacterized protein</fullName>
    </submittedName>
</protein>
<evidence type="ECO:0000313" key="3">
    <source>
        <dbReference type="EMBL" id="KAF4436966.1"/>
    </source>
</evidence>
<evidence type="ECO:0000256" key="2">
    <source>
        <dbReference type="SAM" id="MobiDB-lite"/>
    </source>
</evidence>